<dbReference type="Proteomes" id="UP000669903">
    <property type="component" value="Unassembled WGS sequence"/>
</dbReference>
<sequence length="218" mass="25276">TCDVPRSGRPIEAATPEVIDKVHDIVLTDRRVKVRELVEATGISHGTVISILQEQLDEFLRRFIIVNETWIHYFTPETKEQSKPWTSTSEPAPKKTKTVKSAGKVMIGDYYAALLDHFNNILKKKCSHLAKKKVLFHQDNARIHTCPAPMAKRMRLSILKHLGGKKFTSNEEVIAETEAYFAEFDKSYFSERLKKWQKRWEKCVLLKGDYVEKKKKFL</sequence>
<dbReference type="PANTHER" id="PTHR46060">
    <property type="entry name" value="MARINER MOS1 TRANSPOSASE-LIKE PROTEIN"/>
    <property type="match status" value="1"/>
</dbReference>
<dbReference type="PANTHER" id="PTHR46060:SF1">
    <property type="entry name" value="MARINER MOS1 TRANSPOSASE-LIKE PROTEIN"/>
    <property type="match status" value="1"/>
</dbReference>
<keyword evidence="1" id="KW-0808">Transferase</keyword>
<evidence type="ECO:0000313" key="1">
    <source>
        <dbReference type="EMBL" id="KAG5328298.1"/>
    </source>
</evidence>
<keyword evidence="2" id="KW-1185">Reference proteome</keyword>
<dbReference type="InterPro" id="IPR036397">
    <property type="entry name" value="RNaseH_sf"/>
</dbReference>
<feature type="non-terminal residue" evidence="1">
    <location>
        <position position="218"/>
    </location>
</feature>
<evidence type="ECO:0000313" key="2">
    <source>
        <dbReference type="Proteomes" id="UP000669903"/>
    </source>
</evidence>
<keyword evidence="1" id="KW-0489">Methyltransferase</keyword>
<dbReference type="Gene3D" id="3.30.420.10">
    <property type="entry name" value="Ribonuclease H-like superfamily/Ribonuclease H"/>
    <property type="match status" value="2"/>
</dbReference>
<dbReference type="GO" id="GO:0032259">
    <property type="term" value="P:methylation"/>
    <property type="evidence" value="ECO:0007669"/>
    <property type="project" value="UniProtKB-KW"/>
</dbReference>
<accession>A0A836JVI4</accession>
<name>A0A836JVI4_9HYME</name>
<dbReference type="GO" id="GO:0008168">
    <property type="term" value="F:methyltransferase activity"/>
    <property type="evidence" value="ECO:0007669"/>
    <property type="project" value="UniProtKB-KW"/>
</dbReference>
<protein>
    <submittedName>
        <fullName evidence="1">SETMR methyltransferase</fullName>
    </submittedName>
</protein>
<dbReference type="InterPro" id="IPR052709">
    <property type="entry name" value="Transposase-MT_Hybrid"/>
</dbReference>
<gene>
    <name evidence="1" type="primary">Setmar_88</name>
    <name evidence="1" type="ORF">G6Z76_0010547</name>
</gene>
<dbReference type="GO" id="GO:0003676">
    <property type="term" value="F:nucleic acid binding"/>
    <property type="evidence" value="ECO:0007669"/>
    <property type="project" value="InterPro"/>
</dbReference>
<proteinExistence type="predicted"/>
<organism evidence="1 2">
    <name type="scientific">Acromyrmex charruanus</name>
    <dbReference type="NCBI Taxonomy" id="2715315"/>
    <lineage>
        <taxon>Eukaryota</taxon>
        <taxon>Metazoa</taxon>
        <taxon>Ecdysozoa</taxon>
        <taxon>Arthropoda</taxon>
        <taxon>Hexapoda</taxon>
        <taxon>Insecta</taxon>
        <taxon>Pterygota</taxon>
        <taxon>Neoptera</taxon>
        <taxon>Endopterygota</taxon>
        <taxon>Hymenoptera</taxon>
        <taxon>Apocrita</taxon>
        <taxon>Aculeata</taxon>
        <taxon>Formicoidea</taxon>
        <taxon>Formicidae</taxon>
        <taxon>Myrmicinae</taxon>
        <taxon>Acromyrmex</taxon>
    </lineage>
</organism>
<dbReference type="AlphaFoldDB" id="A0A836JVI4"/>
<comment type="caution">
    <text evidence="1">The sequence shown here is derived from an EMBL/GenBank/DDBJ whole genome shotgun (WGS) entry which is preliminary data.</text>
</comment>
<feature type="non-terminal residue" evidence="1">
    <location>
        <position position="1"/>
    </location>
</feature>
<reference evidence="1" key="1">
    <citation type="submission" date="2020-03" db="EMBL/GenBank/DDBJ databases">
        <title>Relaxed selection underlies rapid genomic changes in the transitions from sociality to social parasitism in ants.</title>
        <authorList>
            <person name="Bi X."/>
        </authorList>
    </citation>
    <scope>NUCLEOTIDE SEQUENCE</scope>
    <source>
        <strain evidence="1">BGI-DK2014a</strain>
        <tissue evidence="1">Whole body</tissue>
    </source>
</reference>
<dbReference type="EMBL" id="JAANIC010006706">
    <property type="protein sequence ID" value="KAG5328298.1"/>
    <property type="molecule type" value="Genomic_DNA"/>
</dbReference>